<feature type="region of interest" description="Disordered" evidence="4">
    <location>
        <begin position="1"/>
        <end position="108"/>
    </location>
</feature>
<dbReference type="OrthoDB" id="433924at2759"/>
<gene>
    <name evidence="6" type="ORF">jhhlp_003245</name>
</gene>
<evidence type="ECO:0000256" key="2">
    <source>
        <dbReference type="ARBA" id="ARBA00011353"/>
    </source>
</evidence>
<dbReference type="SMART" id="SM00298">
    <property type="entry name" value="CHROMO"/>
    <property type="match status" value="1"/>
</dbReference>
<dbReference type="SUPFAM" id="SSF54160">
    <property type="entry name" value="Chromo domain-like"/>
    <property type="match status" value="2"/>
</dbReference>
<dbReference type="Pfam" id="PF00385">
    <property type="entry name" value="Chromo"/>
    <property type="match status" value="1"/>
</dbReference>
<evidence type="ECO:0000259" key="5">
    <source>
        <dbReference type="PROSITE" id="PS50013"/>
    </source>
</evidence>
<comment type="subcellular location">
    <subcellularLocation>
        <location evidence="1">Nucleus</location>
    </subcellularLocation>
</comment>
<dbReference type="InterPro" id="IPR000953">
    <property type="entry name" value="Chromo/chromo_shadow_dom"/>
</dbReference>
<dbReference type="InParanoid" id="A0A2N3NGF3"/>
<dbReference type="AlphaFoldDB" id="A0A2N3NGF3"/>
<dbReference type="GO" id="GO:0005634">
    <property type="term" value="C:nucleus"/>
    <property type="evidence" value="ECO:0007669"/>
    <property type="project" value="UniProtKB-SubCell"/>
</dbReference>
<dbReference type="InterPro" id="IPR023780">
    <property type="entry name" value="Chromo_domain"/>
</dbReference>
<feature type="region of interest" description="Disordered" evidence="4">
    <location>
        <begin position="179"/>
        <end position="222"/>
    </location>
</feature>
<dbReference type="CDD" id="cd00024">
    <property type="entry name" value="CD_CSD"/>
    <property type="match status" value="1"/>
</dbReference>
<dbReference type="Pfam" id="PF01393">
    <property type="entry name" value="Chromo_shadow"/>
    <property type="match status" value="1"/>
</dbReference>
<sequence>MPHKVTYQNRGGRRTNAAMRRTRANNPTARLTKVRIALSDDESSDSGPIKLPVHEKPERSRSRKSTTVDDEDDAPPPRRPAAVGNGKVADDEEEEDEEGDEDEDMDEDVFVVEKILGHMLNKEGDLVFKVKWEGYEKKADQTWEPEDSLREGAAELLDEYLAGVGGREKIIEQTNEAIKTKKRGRKSTSATAATAELANKRSKRNGHPAETTPPVSATKAGVWQPPAGSWEDHIETIDACEDEATGKLVVFLNWKNGKKTKHSTEVVYKRCPQKMLRFYENHVRIVKHETAEGVDVADMDAAVKDA</sequence>
<evidence type="ECO:0000256" key="4">
    <source>
        <dbReference type="SAM" id="MobiDB-lite"/>
    </source>
</evidence>
<dbReference type="PROSITE" id="PS00598">
    <property type="entry name" value="CHROMO_1"/>
    <property type="match status" value="1"/>
</dbReference>
<dbReference type="Proteomes" id="UP000233524">
    <property type="component" value="Unassembled WGS sequence"/>
</dbReference>
<comment type="caution">
    <text evidence="6">The sequence shown here is derived from an EMBL/GenBank/DDBJ whole genome shotgun (WGS) entry which is preliminary data.</text>
</comment>
<keyword evidence="7" id="KW-1185">Reference proteome</keyword>
<proteinExistence type="predicted"/>
<dbReference type="InterPro" id="IPR051219">
    <property type="entry name" value="Heterochromatin_chromo-domain"/>
</dbReference>
<dbReference type="EMBL" id="NLAX01000008">
    <property type="protein sequence ID" value="PKS11481.1"/>
    <property type="molecule type" value="Genomic_DNA"/>
</dbReference>
<evidence type="ECO:0000313" key="7">
    <source>
        <dbReference type="Proteomes" id="UP000233524"/>
    </source>
</evidence>
<organism evidence="6 7">
    <name type="scientific">Lomentospora prolificans</name>
    <dbReference type="NCBI Taxonomy" id="41688"/>
    <lineage>
        <taxon>Eukaryota</taxon>
        <taxon>Fungi</taxon>
        <taxon>Dikarya</taxon>
        <taxon>Ascomycota</taxon>
        <taxon>Pezizomycotina</taxon>
        <taxon>Sordariomycetes</taxon>
        <taxon>Hypocreomycetidae</taxon>
        <taxon>Microascales</taxon>
        <taxon>Microascaceae</taxon>
        <taxon>Lomentospora</taxon>
    </lineage>
</organism>
<dbReference type="PANTHER" id="PTHR22812">
    <property type="entry name" value="CHROMOBOX PROTEIN"/>
    <property type="match status" value="1"/>
</dbReference>
<dbReference type="PROSITE" id="PS50013">
    <property type="entry name" value="CHROMO_2"/>
    <property type="match status" value="1"/>
</dbReference>
<protein>
    <recommendedName>
        <fullName evidence="5">Chromo domain-containing protein</fullName>
    </recommendedName>
</protein>
<dbReference type="CDD" id="cd18657">
    <property type="entry name" value="CSD_Swi6"/>
    <property type="match status" value="1"/>
</dbReference>
<dbReference type="VEuPathDB" id="FungiDB:jhhlp_003245"/>
<evidence type="ECO:0000256" key="3">
    <source>
        <dbReference type="ARBA" id="ARBA00023242"/>
    </source>
</evidence>
<dbReference type="Gene3D" id="2.40.50.40">
    <property type="match status" value="2"/>
</dbReference>
<name>A0A2N3NGF3_9PEZI</name>
<dbReference type="InterPro" id="IPR016197">
    <property type="entry name" value="Chromo-like_dom_sf"/>
</dbReference>
<dbReference type="GO" id="GO:0006338">
    <property type="term" value="P:chromatin remodeling"/>
    <property type="evidence" value="ECO:0007669"/>
    <property type="project" value="UniProtKB-ARBA"/>
</dbReference>
<evidence type="ECO:0000313" key="6">
    <source>
        <dbReference type="EMBL" id="PKS11481.1"/>
    </source>
</evidence>
<dbReference type="InterPro" id="IPR008251">
    <property type="entry name" value="Chromo_shadow_dom"/>
</dbReference>
<dbReference type="InterPro" id="IPR023779">
    <property type="entry name" value="Chromodomain_CS"/>
</dbReference>
<keyword evidence="3" id="KW-0539">Nucleus</keyword>
<comment type="subunit">
    <text evidence="2">Component of the NuA4 histone acetyltransferase complex.</text>
</comment>
<evidence type="ECO:0000256" key="1">
    <source>
        <dbReference type="ARBA" id="ARBA00004123"/>
    </source>
</evidence>
<feature type="domain" description="Chromo" evidence="5">
    <location>
        <begin position="110"/>
        <end position="160"/>
    </location>
</feature>
<feature type="compositionally biased region" description="Acidic residues" evidence="4">
    <location>
        <begin position="90"/>
        <end position="108"/>
    </location>
</feature>
<reference evidence="6 7" key="1">
    <citation type="journal article" date="2017" name="G3 (Bethesda)">
        <title>First Draft Genome Sequence of the Pathogenic Fungus Lomentospora prolificans (Formerly Scedosporium prolificans).</title>
        <authorList>
            <person name="Luo R."/>
            <person name="Zimin A."/>
            <person name="Workman R."/>
            <person name="Fan Y."/>
            <person name="Pertea G."/>
            <person name="Grossman N."/>
            <person name="Wear M.P."/>
            <person name="Jia B."/>
            <person name="Miller H."/>
            <person name="Casadevall A."/>
            <person name="Timp W."/>
            <person name="Zhang S.X."/>
            <person name="Salzberg S.L."/>
        </authorList>
    </citation>
    <scope>NUCLEOTIDE SEQUENCE [LARGE SCALE GENOMIC DNA]</scope>
    <source>
        <strain evidence="6 7">JHH-5317</strain>
    </source>
</reference>
<feature type="compositionally biased region" description="Low complexity" evidence="4">
    <location>
        <begin position="14"/>
        <end position="31"/>
    </location>
</feature>
<dbReference type="SMART" id="SM00300">
    <property type="entry name" value="ChSh"/>
    <property type="match status" value="1"/>
</dbReference>
<accession>A0A2N3NGF3</accession>
<dbReference type="STRING" id="41688.A0A2N3NGF3"/>
<dbReference type="GO" id="GO:0000792">
    <property type="term" value="C:heterochromatin"/>
    <property type="evidence" value="ECO:0007669"/>
    <property type="project" value="UniProtKB-ARBA"/>
</dbReference>